<dbReference type="EMBL" id="JAEFBK010000009">
    <property type="protein sequence ID" value="KAG7567809.1"/>
    <property type="molecule type" value="Genomic_DNA"/>
</dbReference>
<dbReference type="AlphaFoldDB" id="A0A8T2A5V9"/>
<accession>A0A8T2A5V9</accession>
<dbReference type="Pfam" id="PF26133">
    <property type="entry name" value="DUF8039"/>
    <property type="match status" value="1"/>
</dbReference>
<evidence type="ECO:0000313" key="4">
    <source>
        <dbReference type="Proteomes" id="UP000694240"/>
    </source>
</evidence>
<organism evidence="3 4">
    <name type="scientific">Arabidopsis thaliana x Arabidopsis arenosa</name>
    <dbReference type="NCBI Taxonomy" id="1240361"/>
    <lineage>
        <taxon>Eukaryota</taxon>
        <taxon>Viridiplantae</taxon>
        <taxon>Streptophyta</taxon>
        <taxon>Embryophyta</taxon>
        <taxon>Tracheophyta</taxon>
        <taxon>Spermatophyta</taxon>
        <taxon>Magnoliopsida</taxon>
        <taxon>eudicotyledons</taxon>
        <taxon>Gunneridae</taxon>
        <taxon>Pentapetalae</taxon>
        <taxon>rosids</taxon>
        <taxon>malvids</taxon>
        <taxon>Brassicales</taxon>
        <taxon>Brassicaceae</taxon>
        <taxon>Camelineae</taxon>
        <taxon>Arabidopsis</taxon>
    </lineage>
</organism>
<comment type="caution">
    <text evidence="3">The sequence shown here is derived from an EMBL/GenBank/DDBJ whole genome shotgun (WGS) entry which is preliminary data.</text>
</comment>
<feature type="domain" description="DUF8039" evidence="2">
    <location>
        <begin position="244"/>
        <end position="312"/>
    </location>
</feature>
<dbReference type="InterPro" id="IPR058352">
    <property type="entry name" value="DUF8039"/>
</dbReference>
<dbReference type="PANTHER" id="PTHR33018">
    <property type="entry name" value="OS10G0338966 PROTEIN-RELATED"/>
    <property type="match status" value="1"/>
</dbReference>
<dbReference type="Proteomes" id="UP000694240">
    <property type="component" value="Chromosome 9"/>
</dbReference>
<evidence type="ECO:0000313" key="3">
    <source>
        <dbReference type="EMBL" id="KAG7567809.1"/>
    </source>
</evidence>
<proteinExistence type="predicted"/>
<evidence type="ECO:0000256" key="1">
    <source>
        <dbReference type="SAM" id="MobiDB-lite"/>
    </source>
</evidence>
<reference evidence="3 4" key="1">
    <citation type="submission" date="2020-12" db="EMBL/GenBank/DDBJ databases">
        <title>Concerted genomic and epigenomic changes stabilize Arabidopsis allopolyploids.</title>
        <authorList>
            <person name="Chen Z."/>
        </authorList>
    </citation>
    <scope>NUCLEOTIDE SEQUENCE [LARGE SCALE GENOMIC DNA]</scope>
    <source>
        <strain evidence="3">Allo738</strain>
        <tissue evidence="3">Leaf</tissue>
    </source>
</reference>
<keyword evidence="4" id="KW-1185">Reference proteome</keyword>
<evidence type="ECO:0000259" key="2">
    <source>
        <dbReference type="Pfam" id="PF26133"/>
    </source>
</evidence>
<protein>
    <submittedName>
        <fullName evidence="3">Putative transposase Ptta/En/Spm plant</fullName>
    </submittedName>
</protein>
<dbReference type="Pfam" id="PF03004">
    <property type="entry name" value="Transposase_24"/>
    <property type="match status" value="1"/>
</dbReference>
<dbReference type="InterPro" id="IPR004252">
    <property type="entry name" value="Probable_transposase_24"/>
</dbReference>
<dbReference type="PANTHER" id="PTHR33018:SF37">
    <property type="entry name" value="TRANSPOSASE TNP1_EN_SPM-LIKE DOMAIN-CONTAINING PROTEIN"/>
    <property type="match status" value="1"/>
</dbReference>
<sequence length="337" mass="37039">MRNKSSEPSKVTRSKVWVAGHTHSDGRPVRPEFSETIVSEMGSGTISTSVRDDAVSQVLGKDKSGRIRGMSRGVTASKLAFLQARDSHVQKLKAQQAELINKINDLQNEVCGLSKRKKSDDVSISETSNANKVVTRCQLLDWCSMDDIVVGEGEFCSAEPMYKIDRIPLGLNAAAVIVNSVSKEDAYVWRPTTTIFSLGKAMGAKIAWPSDKIIFDSDNNSPTDNQTAGSSAPLDRIVIFDWNLEDMIVAEGQLISTDPKELANNIPLGPNVAIVKVHMVINKDAYLWRPTNEMILMGDTLNEFIAWPIQKIGYSNLTPRTASPKESSPAVKLLFPY</sequence>
<name>A0A8T2A5V9_9BRAS</name>
<gene>
    <name evidence="3" type="ORF">ISN45_Aa04g006490</name>
</gene>
<feature type="region of interest" description="Disordered" evidence="1">
    <location>
        <begin position="1"/>
        <end position="30"/>
    </location>
</feature>